<feature type="compositionally biased region" description="Acidic residues" evidence="1">
    <location>
        <begin position="13"/>
        <end position="29"/>
    </location>
</feature>
<evidence type="ECO:0000313" key="2">
    <source>
        <dbReference type="EMBL" id="MBY84226.1"/>
    </source>
</evidence>
<organism evidence="2">
    <name type="scientific">Sipha flava</name>
    <name type="common">yellow sugarcane aphid</name>
    <dbReference type="NCBI Taxonomy" id="143950"/>
    <lineage>
        <taxon>Eukaryota</taxon>
        <taxon>Metazoa</taxon>
        <taxon>Ecdysozoa</taxon>
        <taxon>Arthropoda</taxon>
        <taxon>Hexapoda</taxon>
        <taxon>Insecta</taxon>
        <taxon>Pterygota</taxon>
        <taxon>Neoptera</taxon>
        <taxon>Paraneoptera</taxon>
        <taxon>Hemiptera</taxon>
        <taxon>Sternorrhyncha</taxon>
        <taxon>Aphidomorpha</taxon>
        <taxon>Aphidoidea</taxon>
        <taxon>Aphididae</taxon>
        <taxon>Sipha</taxon>
    </lineage>
</organism>
<accession>A0A2S2R2L2</accession>
<feature type="region of interest" description="Disordered" evidence="1">
    <location>
        <begin position="1"/>
        <end position="71"/>
    </location>
</feature>
<proteinExistence type="predicted"/>
<gene>
    <name evidence="2" type="ORF">g.132452</name>
</gene>
<name>A0A2S2R2L2_9HEMI</name>
<protein>
    <submittedName>
        <fullName evidence="2">Uncharacterized protein</fullName>
    </submittedName>
</protein>
<dbReference type="EMBL" id="GGMS01015023">
    <property type="protein sequence ID" value="MBY84226.1"/>
    <property type="molecule type" value="Transcribed_RNA"/>
</dbReference>
<reference evidence="2" key="1">
    <citation type="submission" date="2018-04" db="EMBL/GenBank/DDBJ databases">
        <title>Transcriptome assembly of Sipha flava.</title>
        <authorList>
            <person name="Scully E.D."/>
            <person name="Geib S.M."/>
            <person name="Palmer N.A."/>
            <person name="Koch K."/>
            <person name="Bradshaw J."/>
            <person name="Heng-Moss T."/>
            <person name="Sarath G."/>
        </authorList>
    </citation>
    <scope>NUCLEOTIDE SEQUENCE</scope>
</reference>
<dbReference type="OrthoDB" id="6620947at2759"/>
<sequence>MADHKRCLFETDNVADDDDDDNGDDDESDSERQKRVAVRCSRAVVDSIHRQSATTTTTTSGDDNIATSLPPYKPYTPYRLNASIRSFKHQVKTVVAMKKTLNRSDDKRYILNDRVHTLAHGHYSIE</sequence>
<evidence type="ECO:0000256" key="1">
    <source>
        <dbReference type="SAM" id="MobiDB-lite"/>
    </source>
</evidence>
<dbReference type="AlphaFoldDB" id="A0A2S2R2L2"/>